<evidence type="ECO:0000256" key="1">
    <source>
        <dbReference type="SAM" id="MobiDB-lite"/>
    </source>
</evidence>
<accession>A0ABD3J0Y7</accession>
<reference evidence="2 3" key="1">
    <citation type="submission" date="2024-11" db="EMBL/GenBank/DDBJ databases">
        <title>Chromosome-level genome assembly of Eucalyptus globulus Labill. provides insights into its genome evolution.</title>
        <authorList>
            <person name="Li X."/>
        </authorList>
    </citation>
    <scope>NUCLEOTIDE SEQUENCE [LARGE SCALE GENOMIC DNA]</scope>
    <source>
        <strain evidence="2">CL2024</strain>
        <tissue evidence="2">Fresh tender leaves</tissue>
    </source>
</reference>
<dbReference type="Proteomes" id="UP001634007">
    <property type="component" value="Unassembled WGS sequence"/>
</dbReference>
<sequence>MGRSDEVFSTSNSGGGKSLGAATTTTSSDGVYDESTTSYDSDKLLSRAVFSEILNPNGR</sequence>
<organism evidence="2 3">
    <name type="scientific">Eucalyptus globulus</name>
    <name type="common">Tasmanian blue gum</name>
    <dbReference type="NCBI Taxonomy" id="34317"/>
    <lineage>
        <taxon>Eukaryota</taxon>
        <taxon>Viridiplantae</taxon>
        <taxon>Streptophyta</taxon>
        <taxon>Embryophyta</taxon>
        <taxon>Tracheophyta</taxon>
        <taxon>Spermatophyta</taxon>
        <taxon>Magnoliopsida</taxon>
        <taxon>eudicotyledons</taxon>
        <taxon>Gunneridae</taxon>
        <taxon>Pentapetalae</taxon>
        <taxon>rosids</taxon>
        <taxon>malvids</taxon>
        <taxon>Myrtales</taxon>
        <taxon>Myrtaceae</taxon>
        <taxon>Myrtoideae</taxon>
        <taxon>Eucalypteae</taxon>
        <taxon>Eucalyptus</taxon>
    </lineage>
</organism>
<evidence type="ECO:0000313" key="3">
    <source>
        <dbReference type="Proteomes" id="UP001634007"/>
    </source>
</evidence>
<feature type="compositionally biased region" description="Polar residues" evidence="1">
    <location>
        <begin position="21"/>
        <end position="38"/>
    </location>
</feature>
<feature type="region of interest" description="Disordered" evidence="1">
    <location>
        <begin position="1"/>
        <end position="38"/>
    </location>
</feature>
<dbReference type="AlphaFoldDB" id="A0ABD3J0Y7"/>
<comment type="caution">
    <text evidence="2">The sequence shown here is derived from an EMBL/GenBank/DDBJ whole genome shotgun (WGS) entry which is preliminary data.</text>
</comment>
<keyword evidence="3" id="KW-1185">Reference proteome</keyword>
<proteinExistence type="predicted"/>
<evidence type="ECO:0000313" key="2">
    <source>
        <dbReference type="EMBL" id="KAL3719295.1"/>
    </source>
</evidence>
<gene>
    <name evidence="2" type="ORF">ACJRO7_004279</name>
</gene>
<protein>
    <submittedName>
        <fullName evidence="2">Uncharacterized protein</fullName>
    </submittedName>
</protein>
<name>A0ABD3J0Y7_EUCGL</name>
<dbReference type="EMBL" id="JBJKBG010000010">
    <property type="protein sequence ID" value="KAL3719295.1"/>
    <property type="molecule type" value="Genomic_DNA"/>
</dbReference>